<keyword evidence="3" id="KW-1185">Reference proteome</keyword>
<dbReference type="EMBL" id="SOFS01000015">
    <property type="protein sequence ID" value="TFC21731.1"/>
    <property type="molecule type" value="Genomic_DNA"/>
</dbReference>
<feature type="compositionally biased region" description="Basic and acidic residues" evidence="1">
    <location>
        <begin position="52"/>
        <end position="74"/>
    </location>
</feature>
<proteinExistence type="predicted"/>
<evidence type="ECO:0000313" key="3">
    <source>
        <dbReference type="Proteomes" id="UP000297604"/>
    </source>
</evidence>
<sequence>MVVHDNRRRGRHQLGHGCGGRYRGRDRAHRRRAGGDRARRDDRGVARGGRLGSDRDPGNGERRPRLVREREGAHHGRGKAGGGDDDDECSPGEAGTCPPPTTVRCWDGLAH</sequence>
<comment type="caution">
    <text evidence="2">The sequence shown here is derived from an EMBL/GenBank/DDBJ whole genome shotgun (WGS) entry which is preliminary data.</text>
</comment>
<reference evidence="2 3" key="1">
    <citation type="submission" date="2019-03" db="EMBL/GenBank/DDBJ databases">
        <title>Genomics of glacier-inhabiting Cryobacterium strains.</title>
        <authorList>
            <person name="Liu Q."/>
            <person name="Xin Y.-H."/>
        </authorList>
    </citation>
    <scope>NUCLEOTIDE SEQUENCE [LARGE SCALE GENOMIC DNA]</scope>
    <source>
        <strain evidence="2 3">MDB1-5</strain>
    </source>
</reference>
<evidence type="ECO:0000313" key="2">
    <source>
        <dbReference type="EMBL" id="TFC21731.1"/>
    </source>
</evidence>
<dbReference type="Proteomes" id="UP000297604">
    <property type="component" value="Unassembled WGS sequence"/>
</dbReference>
<name>A0ABY2IP86_9MICO</name>
<accession>A0ABY2IP86</accession>
<feature type="compositionally biased region" description="Basic and acidic residues" evidence="1">
    <location>
        <begin position="33"/>
        <end position="45"/>
    </location>
</feature>
<evidence type="ECO:0000256" key="1">
    <source>
        <dbReference type="SAM" id="MobiDB-lite"/>
    </source>
</evidence>
<feature type="compositionally biased region" description="Basic residues" evidence="1">
    <location>
        <begin position="22"/>
        <end position="32"/>
    </location>
</feature>
<feature type="compositionally biased region" description="Basic residues" evidence="1">
    <location>
        <begin position="1"/>
        <end position="14"/>
    </location>
</feature>
<feature type="region of interest" description="Disordered" evidence="1">
    <location>
        <begin position="1"/>
        <end position="111"/>
    </location>
</feature>
<protein>
    <submittedName>
        <fullName evidence="2">Uncharacterized protein</fullName>
    </submittedName>
</protein>
<gene>
    <name evidence="2" type="ORF">E3O46_05820</name>
</gene>
<organism evidence="2 3">
    <name type="scientific">Cryobacterium glucosi</name>
    <dbReference type="NCBI Taxonomy" id="1259175"/>
    <lineage>
        <taxon>Bacteria</taxon>
        <taxon>Bacillati</taxon>
        <taxon>Actinomycetota</taxon>
        <taxon>Actinomycetes</taxon>
        <taxon>Micrococcales</taxon>
        <taxon>Microbacteriaceae</taxon>
        <taxon>Cryobacterium</taxon>
    </lineage>
</organism>